<dbReference type="EMBL" id="FBWC01000025">
    <property type="protein sequence ID" value="CUX52123.1"/>
    <property type="molecule type" value="Genomic_DNA"/>
</dbReference>
<dbReference type="CDD" id="cd04301">
    <property type="entry name" value="NAT_SF"/>
    <property type="match status" value="1"/>
</dbReference>
<feature type="domain" description="N-acetyltransferase" evidence="1">
    <location>
        <begin position="1"/>
        <end position="140"/>
    </location>
</feature>
<dbReference type="InterPro" id="IPR000182">
    <property type="entry name" value="GNAT_dom"/>
</dbReference>
<dbReference type="InterPro" id="IPR016181">
    <property type="entry name" value="Acyl_CoA_acyltransferase"/>
</dbReference>
<dbReference type="AlphaFoldDB" id="A0A1S7RG96"/>
<name>A0A1S7RG96_AGRTU</name>
<dbReference type="Proteomes" id="UP000191897">
    <property type="component" value="Unassembled WGS sequence"/>
</dbReference>
<organism evidence="2 3">
    <name type="scientific">Agrobacterium tumefaciens str. Kerr 14</name>
    <dbReference type="NCBI Taxonomy" id="1183424"/>
    <lineage>
        <taxon>Bacteria</taxon>
        <taxon>Pseudomonadati</taxon>
        <taxon>Pseudomonadota</taxon>
        <taxon>Alphaproteobacteria</taxon>
        <taxon>Hyphomicrobiales</taxon>
        <taxon>Rhizobiaceae</taxon>
        <taxon>Rhizobium/Agrobacterium group</taxon>
        <taxon>Agrobacterium</taxon>
        <taxon>Agrobacterium tumefaciens complex</taxon>
    </lineage>
</organism>
<dbReference type="Pfam" id="PF00583">
    <property type="entry name" value="Acetyltransf_1"/>
    <property type="match status" value="1"/>
</dbReference>
<dbReference type="SUPFAM" id="SSF55729">
    <property type="entry name" value="Acyl-CoA N-acyltransferases (Nat)"/>
    <property type="match status" value="1"/>
</dbReference>
<accession>A0A1S7RG96</accession>
<evidence type="ECO:0000259" key="1">
    <source>
        <dbReference type="PROSITE" id="PS51186"/>
    </source>
</evidence>
<protein>
    <submittedName>
        <fullName evidence="2">GCN5-related N-acetyltransferase</fullName>
    </submittedName>
</protein>
<keyword evidence="2" id="KW-0808">Transferase</keyword>
<reference evidence="2 3" key="1">
    <citation type="submission" date="2016-01" db="EMBL/GenBank/DDBJ databases">
        <authorList>
            <person name="Oliw E.H."/>
        </authorList>
    </citation>
    <scope>NUCLEOTIDE SEQUENCE [LARGE SCALE GENOMIC DNA]</scope>
    <source>
        <strain evidence="2 3">Kerr 14</strain>
    </source>
</reference>
<evidence type="ECO:0000313" key="2">
    <source>
        <dbReference type="EMBL" id="CUX52123.1"/>
    </source>
</evidence>
<evidence type="ECO:0000313" key="3">
    <source>
        <dbReference type="Proteomes" id="UP000191897"/>
    </source>
</evidence>
<dbReference type="PROSITE" id="PS51186">
    <property type="entry name" value="GNAT"/>
    <property type="match status" value="1"/>
</dbReference>
<dbReference type="Gene3D" id="3.40.630.30">
    <property type="match status" value="1"/>
</dbReference>
<dbReference type="GO" id="GO:0016747">
    <property type="term" value="F:acyltransferase activity, transferring groups other than amino-acyl groups"/>
    <property type="evidence" value="ECO:0007669"/>
    <property type="project" value="InterPro"/>
</dbReference>
<sequence length="140" mass="16266">MPLVTIQRVLEPAEEDRKAILEPLLAYNLSKAGDENYKPLALLLRDNENEVRGGLWAKLYYDWLFIELLFVPEAMRGENLGSRLLRDAEDWAKGEGCKGTWLDTFAFQAPEFYKKQGYEVFGTIENYPGPHSRFFLRKVF</sequence>
<proteinExistence type="predicted"/>
<gene>
    <name evidence="2" type="ORF">AGR4C_Lc30013</name>
</gene>